<comment type="caution">
    <text evidence="1">The sequence shown here is derived from an EMBL/GenBank/DDBJ whole genome shotgun (WGS) entry which is preliminary data.</text>
</comment>
<dbReference type="Proteomes" id="UP001497497">
    <property type="component" value="Unassembled WGS sequence"/>
</dbReference>
<gene>
    <name evidence="1" type="ORF">GSLYS_00007685001</name>
</gene>
<evidence type="ECO:0000313" key="1">
    <source>
        <dbReference type="EMBL" id="CAL1533725.1"/>
    </source>
</evidence>
<proteinExistence type="predicted"/>
<dbReference type="AlphaFoldDB" id="A0AAV2HJV1"/>
<reference evidence="1 2" key="1">
    <citation type="submission" date="2024-04" db="EMBL/GenBank/DDBJ databases">
        <authorList>
            <consortium name="Genoscope - CEA"/>
            <person name="William W."/>
        </authorList>
    </citation>
    <scope>NUCLEOTIDE SEQUENCE [LARGE SCALE GENOMIC DNA]</scope>
</reference>
<sequence length="46" mass="5103">EVVSESSADCKMTKIQLAKLSSIQLGNISYEDFQSRFSCTKGRSQT</sequence>
<dbReference type="EMBL" id="CAXITT010000150">
    <property type="protein sequence ID" value="CAL1533725.1"/>
    <property type="molecule type" value="Genomic_DNA"/>
</dbReference>
<feature type="non-terminal residue" evidence="1">
    <location>
        <position position="1"/>
    </location>
</feature>
<accession>A0AAV2HJV1</accession>
<keyword evidence="2" id="KW-1185">Reference proteome</keyword>
<organism evidence="1 2">
    <name type="scientific">Lymnaea stagnalis</name>
    <name type="common">Great pond snail</name>
    <name type="synonym">Helix stagnalis</name>
    <dbReference type="NCBI Taxonomy" id="6523"/>
    <lineage>
        <taxon>Eukaryota</taxon>
        <taxon>Metazoa</taxon>
        <taxon>Spiralia</taxon>
        <taxon>Lophotrochozoa</taxon>
        <taxon>Mollusca</taxon>
        <taxon>Gastropoda</taxon>
        <taxon>Heterobranchia</taxon>
        <taxon>Euthyneura</taxon>
        <taxon>Panpulmonata</taxon>
        <taxon>Hygrophila</taxon>
        <taxon>Lymnaeoidea</taxon>
        <taxon>Lymnaeidae</taxon>
        <taxon>Lymnaea</taxon>
    </lineage>
</organism>
<evidence type="ECO:0000313" key="2">
    <source>
        <dbReference type="Proteomes" id="UP001497497"/>
    </source>
</evidence>
<name>A0AAV2HJV1_LYMST</name>
<protein>
    <submittedName>
        <fullName evidence="1">Uncharacterized protein</fullName>
    </submittedName>
</protein>